<evidence type="ECO:0000313" key="8">
    <source>
        <dbReference type="Proteomes" id="UP000477911"/>
    </source>
</evidence>
<dbReference type="PANTHER" id="PTHR30055:SF234">
    <property type="entry name" value="HTH-TYPE TRANSCRIPTIONAL REGULATOR BETI"/>
    <property type="match status" value="1"/>
</dbReference>
<evidence type="ECO:0000256" key="5">
    <source>
        <dbReference type="SAM" id="MobiDB-lite"/>
    </source>
</evidence>
<proteinExistence type="predicted"/>
<dbReference type="EMBL" id="WUMU01000061">
    <property type="protein sequence ID" value="MXN21222.1"/>
    <property type="molecule type" value="Genomic_DNA"/>
</dbReference>
<dbReference type="PANTHER" id="PTHR30055">
    <property type="entry name" value="HTH-TYPE TRANSCRIPTIONAL REGULATOR RUTR"/>
    <property type="match status" value="1"/>
</dbReference>
<accession>A0A6L7GBZ1</accession>
<feature type="compositionally biased region" description="Pro residues" evidence="5">
    <location>
        <begin position="1"/>
        <end position="10"/>
    </location>
</feature>
<dbReference type="Gene3D" id="1.10.357.10">
    <property type="entry name" value="Tetracycline Repressor, domain 2"/>
    <property type="match status" value="1"/>
</dbReference>
<evidence type="ECO:0000256" key="4">
    <source>
        <dbReference type="PROSITE-ProRule" id="PRU00335"/>
    </source>
</evidence>
<dbReference type="SUPFAM" id="SSF46689">
    <property type="entry name" value="Homeodomain-like"/>
    <property type="match status" value="1"/>
</dbReference>
<evidence type="ECO:0000256" key="3">
    <source>
        <dbReference type="ARBA" id="ARBA00023163"/>
    </source>
</evidence>
<feature type="region of interest" description="Disordered" evidence="5">
    <location>
        <begin position="1"/>
        <end position="20"/>
    </location>
</feature>
<keyword evidence="1" id="KW-0805">Transcription regulation</keyword>
<dbReference type="GO" id="GO:0003700">
    <property type="term" value="F:DNA-binding transcription factor activity"/>
    <property type="evidence" value="ECO:0007669"/>
    <property type="project" value="TreeGrafter"/>
</dbReference>
<dbReference type="InterPro" id="IPR001647">
    <property type="entry name" value="HTH_TetR"/>
</dbReference>
<dbReference type="InterPro" id="IPR050109">
    <property type="entry name" value="HTH-type_TetR-like_transc_reg"/>
</dbReference>
<dbReference type="Pfam" id="PF17918">
    <property type="entry name" value="TetR_C_15"/>
    <property type="match status" value="1"/>
</dbReference>
<evidence type="ECO:0000259" key="6">
    <source>
        <dbReference type="PROSITE" id="PS50977"/>
    </source>
</evidence>
<dbReference type="GO" id="GO:0000976">
    <property type="term" value="F:transcription cis-regulatory region binding"/>
    <property type="evidence" value="ECO:0007669"/>
    <property type="project" value="TreeGrafter"/>
</dbReference>
<keyword evidence="2 4" id="KW-0238">DNA-binding</keyword>
<dbReference type="PRINTS" id="PR00455">
    <property type="entry name" value="HTHTETR"/>
</dbReference>
<name>A0A6L7GBZ1_9RHOB</name>
<dbReference type="InterPro" id="IPR023772">
    <property type="entry name" value="DNA-bd_HTH_TetR-type_CS"/>
</dbReference>
<protein>
    <submittedName>
        <fullName evidence="7">TetR family transcriptional regulator</fullName>
    </submittedName>
</protein>
<comment type="caution">
    <text evidence="7">The sequence shown here is derived from an EMBL/GenBank/DDBJ whole genome shotgun (WGS) entry which is preliminary data.</text>
</comment>
<keyword evidence="8" id="KW-1185">Reference proteome</keyword>
<dbReference type="PROSITE" id="PS50977">
    <property type="entry name" value="HTH_TETR_2"/>
    <property type="match status" value="1"/>
</dbReference>
<feature type="domain" description="HTH tetR-type" evidence="6">
    <location>
        <begin position="21"/>
        <end position="81"/>
    </location>
</feature>
<evidence type="ECO:0000313" key="7">
    <source>
        <dbReference type="EMBL" id="MXN21222.1"/>
    </source>
</evidence>
<evidence type="ECO:0000256" key="2">
    <source>
        <dbReference type="ARBA" id="ARBA00023125"/>
    </source>
</evidence>
<dbReference type="RefSeq" id="WP_160897331.1">
    <property type="nucleotide sequence ID" value="NZ_WUMU01000061.1"/>
</dbReference>
<feature type="DNA-binding region" description="H-T-H motif" evidence="4">
    <location>
        <begin position="44"/>
        <end position="63"/>
    </location>
</feature>
<dbReference type="AlphaFoldDB" id="A0A6L7GBZ1"/>
<evidence type="ECO:0000256" key="1">
    <source>
        <dbReference type="ARBA" id="ARBA00023015"/>
    </source>
</evidence>
<dbReference type="Pfam" id="PF00440">
    <property type="entry name" value="TetR_N"/>
    <property type="match status" value="1"/>
</dbReference>
<sequence length="212" mass="23048">MASPLSPPPSPRKEPVQRRSRASVEAIHEATIQVLLAQGSESLTTTRVAERAGVSVGTLYQYFPNKQALLYAALGRHLSWVFQELATVVRDCEGQQLRVMLPRLVDAYLDAKLSRLAEAKALNGIASDTASLALLRDSSVQIEGMIENVLATAQDVELEDTGLASKMFALTLSSVSRALIERECDREGANAIGKELARMLVSYLRDRAGPRG</sequence>
<gene>
    <name evidence="7" type="ORF">GR170_25720</name>
</gene>
<dbReference type="Proteomes" id="UP000477911">
    <property type="component" value="Unassembled WGS sequence"/>
</dbReference>
<organism evidence="7 8">
    <name type="scientific">Pseudooceanicola albus</name>
    <dbReference type="NCBI Taxonomy" id="2692189"/>
    <lineage>
        <taxon>Bacteria</taxon>
        <taxon>Pseudomonadati</taxon>
        <taxon>Pseudomonadota</taxon>
        <taxon>Alphaproteobacteria</taxon>
        <taxon>Rhodobacterales</taxon>
        <taxon>Paracoccaceae</taxon>
        <taxon>Pseudooceanicola</taxon>
    </lineage>
</organism>
<dbReference type="InterPro" id="IPR041669">
    <property type="entry name" value="TetR_C_15"/>
</dbReference>
<dbReference type="PROSITE" id="PS01081">
    <property type="entry name" value="HTH_TETR_1"/>
    <property type="match status" value="1"/>
</dbReference>
<reference evidence="7 8" key="1">
    <citation type="submission" date="2019-12" db="EMBL/GenBank/DDBJ databases">
        <authorList>
            <person name="Li M."/>
        </authorList>
    </citation>
    <scope>NUCLEOTIDE SEQUENCE [LARGE SCALE GENOMIC DNA]</scope>
    <source>
        <strain evidence="7 8">GBMRC 2024</strain>
    </source>
</reference>
<dbReference type="InterPro" id="IPR009057">
    <property type="entry name" value="Homeodomain-like_sf"/>
</dbReference>
<keyword evidence="3" id="KW-0804">Transcription</keyword>